<proteinExistence type="predicted"/>
<sequence>MKIEKIKCQCDDTGFVPEERQCMYSAEEKIGMNHEPNKCEGWYKIKKYQRGEEVLYLCSSCHILGDIELI</sequence>
<name>A0A0F9NJU9_9ZZZZ</name>
<protein>
    <submittedName>
        <fullName evidence="1">Uncharacterized protein</fullName>
    </submittedName>
</protein>
<gene>
    <name evidence="1" type="ORF">LCGC14_0958250</name>
</gene>
<reference evidence="1" key="1">
    <citation type="journal article" date="2015" name="Nature">
        <title>Complex archaea that bridge the gap between prokaryotes and eukaryotes.</title>
        <authorList>
            <person name="Spang A."/>
            <person name="Saw J.H."/>
            <person name="Jorgensen S.L."/>
            <person name="Zaremba-Niedzwiedzka K."/>
            <person name="Martijn J."/>
            <person name="Lind A.E."/>
            <person name="van Eijk R."/>
            <person name="Schleper C."/>
            <person name="Guy L."/>
            <person name="Ettema T.J."/>
        </authorList>
    </citation>
    <scope>NUCLEOTIDE SEQUENCE</scope>
</reference>
<dbReference type="AlphaFoldDB" id="A0A0F9NJU9"/>
<accession>A0A0F9NJU9</accession>
<organism evidence="1">
    <name type="scientific">marine sediment metagenome</name>
    <dbReference type="NCBI Taxonomy" id="412755"/>
    <lineage>
        <taxon>unclassified sequences</taxon>
        <taxon>metagenomes</taxon>
        <taxon>ecological metagenomes</taxon>
    </lineage>
</organism>
<evidence type="ECO:0000313" key="1">
    <source>
        <dbReference type="EMBL" id="KKN18189.1"/>
    </source>
</evidence>
<comment type="caution">
    <text evidence="1">The sequence shown here is derived from an EMBL/GenBank/DDBJ whole genome shotgun (WGS) entry which is preliminary data.</text>
</comment>
<dbReference type="EMBL" id="LAZR01003450">
    <property type="protein sequence ID" value="KKN18189.1"/>
    <property type="molecule type" value="Genomic_DNA"/>
</dbReference>